<accession>A0ABY9CT06</accession>
<dbReference type="Proteomes" id="UP001227230">
    <property type="component" value="Chromosome 11"/>
</dbReference>
<sequence length="109" mass="12157">MDSEWIRDMDLSVQIEIVVDLPFPKKMVPFSGSSIPPKHHQLMPLEMAKLVMPQNCLHVHNEAPHLPVLVLPIVPPSSSIQAPLWCMLLSVWGENMLLSISLNGASFLP</sequence>
<reference evidence="1 2" key="1">
    <citation type="journal article" date="2023" name="Hortic Res">
        <title>The complete reference genome for grapevine (Vitis vinifera L.) genetics and breeding.</title>
        <authorList>
            <person name="Shi X."/>
            <person name="Cao S."/>
            <person name="Wang X."/>
            <person name="Huang S."/>
            <person name="Wang Y."/>
            <person name="Liu Z."/>
            <person name="Liu W."/>
            <person name="Leng X."/>
            <person name="Peng Y."/>
            <person name="Wang N."/>
            <person name="Wang Y."/>
            <person name="Ma Z."/>
            <person name="Xu X."/>
            <person name="Zhang F."/>
            <person name="Xue H."/>
            <person name="Zhong H."/>
            <person name="Wang Y."/>
            <person name="Zhang K."/>
            <person name="Velt A."/>
            <person name="Avia K."/>
            <person name="Holtgrawe D."/>
            <person name="Grimplet J."/>
            <person name="Matus J.T."/>
            <person name="Ware D."/>
            <person name="Wu X."/>
            <person name="Wang H."/>
            <person name="Liu C."/>
            <person name="Fang Y."/>
            <person name="Rustenholz C."/>
            <person name="Cheng Z."/>
            <person name="Xiao H."/>
            <person name="Zhou Y."/>
        </authorList>
    </citation>
    <scope>NUCLEOTIDE SEQUENCE [LARGE SCALE GENOMIC DNA]</scope>
    <source>
        <strain evidence="2">cv. Pinot noir / PN40024</strain>
        <tissue evidence="1">Leaf</tissue>
    </source>
</reference>
<organism evidence="1 2">
    <name type="scientific">Vitis vinifera</name>
    <name type="common">Grape</name>
    <dbReference type="NCBI Taxonomy" id="29760"/>
    <lineage>
        <taxon>Eukaryota</taxon>
        <taxon>Viridiplantae</taxon>
        <taxon>Streptophyta</taxon>
        <taxon>Embryophyta</taxon>
        <taxon>Tracheophyta</taxon>
        <taxon>Spermatophyta</taxon>
        <taxon>Magnoliopsida</taxon>
        <taxon>eudicotyledons</taxon>
        <taxon>Gunneridae</taxon>
        <taxon>Pentapetalae</taxon>
        <taxon>rosids</taxon>
        <taxon>Vitales</taxon>
        <taxon>Vitaceae</taxon>
        <taxon>Viteae</taxon>
        <taxon>Vitis</taxon>
    </lineage>
</organism>
<proteinExistence type="predicted"/>
<evidence type="ECO:0000313" key="1">
    <source>
        <dbReference type="EMBL" id="WJZ98518.1"/>
    </source>
</evidence>
<evidence type="ECO:0000313" key="2">
    <source>
        <dbReference type="Proteomes" id="UP001227230"/>
    </source>
</evidence>
<keyword evidence="2" id="KW-1185">Reference proteome</keyword>
<protein>
    <submittedName>
        <fullName evidence="1">Uncharacterized protein</fullName>
    </submittedName>
</protein>
<gene>
    <name evidence="1" type="ORF">VitviT2T_017034</name>
</gene>
<dbReference type="EMBL" id="CP126658">
    <property type="protein sequence ID" value="WJZ98518.1"/>
    <property type="molecule type" value="Genomic_DNA"/>
</dbReference>
<name>A0ABY9CT06_VITVI</name>